<keyword evidence="2" id="KW-1185">Reference proteome</keyword>
<comment type="caution">
    <text evidence="1">The sequence shown here is derived from an EMBL/GenBank/DDBJ whole genome shotgun (WGS) entry which is preliminary data.</text>
</comment>
<dbReference type="EMBL" id="JAIWYP010000004">
    <property type="protein sequence ID" value="KAH3839979.1"/>
    <property type="molecule type" value="Genomic_DNA"/>
</dbReference>
<evidence type="ECO:0000313" key="1">
    <source>
        <dbReference type="EMBL" id="KAH3839979.1"/>
    </source>
</evidence>
<protein>
    <submittedName>
        <fullName evidence="1">Uncharacterized protein</fullName>
    </submittedName>
</protein>
<sequence length="87" mass="9588">MIKGDHSNSARPQNSSEAAGRGHFAHYLGTAVVPYDNGSQYTDVRYLTCIVTEHYQSRHAHTESGVTGSEQAVLTEFPHYPTSLSKH</sequence>
<evidence type="ECO:0000313" key="2">
    <source>
        <dbReference type="Proteomes" id="UP000828390"/>
    </source>
</evidence>
<gene>
    <name evidence="1" type="ORF">DPMN_113420</name>
</gene>
<dbReference type="Proteomes" id="UP000828390">
    <property type="component" value="Unassembled WGS sequence"/>
</dbReference>
<name>A0A9D4KI96_DREPO</name>
<reference evidence="1" key="1">
    <citation type="journal article" date="2019" name="bioRxiv">
        <title>The Genome of the Zebra Mussel, Dreissena polymorpha: A Resource for Invasive Species Research.</title>
        <authorList>
            <person name="McCartney M.A."/>
            <person name="Auch B."/>
            <person name="Kono T."/>
            <person name="Mallez S."/>
            <person name="Zhang Y."/>
            <person name="Obille A."/>
            <person name="Becker A."/>
            <person name="Abrahante J.E."/>
            <person name="Garbe J."/>
            <person name="Badalamenti J.P."/>
            <person name="Herman A."/>
            <person name="Mangelson H."/>
            <person name="Liachko I."/>
            <person name="Sullivan S."/>
            <person name="Sone E.D."/>
            <person name="Koren S."/>
            <person name="Silverstein K.A.T."/>
            <person name="Beckman K.B."/>
            <person name="Gohl D.M."/>
        </authorList>
    </citation>
    <scope>NUCLEOTIDE SEQUENCE</scope>
    <source>
        <strain evidence="1">Duluth1</strain>
        <tissue evidence="1">Whole animal</tissue>
    </source>
</reference>
<accession>A0A9D4KI96</accession>
<organism evidence="1 2">
    <name type="scientific">Dreissena polymorpha</name>
    <name type="common">Zebra mussel</name>
    <name type="synonym">Mytilus polymorpha</name>
    <dbReference type="NCBI Taxonomy" id="45954"/>
    <lineage>
        <taxon>Eukaryota</taxon>
        <taxon>Metazoa</taxon>
        <taxon>Spiralia</taxon>
        <taxon>Lophotrochozoa</taxon>
        <taxon>Mollusca</taxon>
        <taxon>Bivalvia</taxon>
        <taxon>Autobranchia</taxon>
        <taxon>Heteroconchia</taxon>
        <taxon>Euheterodonta</taxon>
        <taxon>Imparidentia</taxon>
        <taxon>Neoheterodontei</taxon>
        <taxon>Myida</taxon>
        <taxon>Dreissenoidea</taxon>
        <taxon>Dreissenidae</taxon>
        <taxon>Dreissena</taxon>
    </lineage>
</organism>
<reference evidence="1" key="2">
    <citation type="submission" date="2020-11" db="EMBL/GenBank/DDBJ databases">
        <authorList>
            <person name="McCartney M.A."/>
            <person name="Auch B."/>
            <person name="Kono T."/>
            <person name="Mallez S."/>
            <person name="Becker A."/>
            <person name="Gohl D.M."/>
            <person name="Silverstein K.A.T."/>
            <person name="Koren S."/>
            <person name="Bechman K.B."/>
            <person name="Herman A."/>
            <person name="Abrahante J.E."/>
            <person name="Garbe J."/>
        </authorList>
    </citation>
    <scope>NUCLEOTIDE SEQUENCE</scope>
    <source>
        <strain evidence="1">Duluth1</strain>
        <tissue evidence="1">Whole animal</tissue>
    </source>
</reference>
<proteinExistence type="predicted"/>
<dbReference type="AlphaFoldDB" id="A0A9D4KI96"/>